<dbReference type="Pfam" id="PF00501">
    <property type="entry name" value="AMP-binding"/>
    <property type="match status" value="2"/>
</dbReference>
<keyword evidence="3" id="KW-0597">Phosphoprotein</keyword>
<dbReference type="InterPro" id="IPR023213">
    <property type="entry name" value="CAT-like_dom_sf"/>
</dbReference>
<dbReference type="InterPro" id="IPR036736">
    <property type="entry name" value="ACP-like_sf"/>
</dbReference>
<feature type="domain" description="Carrier" evidence="5">
    <location>
        <begin position="2791"/>
        <end position="2866"/>
    </location>
</feature>
<dbReference type="Gene3D" id="3.30.559.10">
    <property type="entry name" value="Chloramphenicol acetyltransferase-like domain"/>
    <property type="match status" value="3"/>
</dbReference>
<dbReference type="PROSITE" id="PS00455">
    <property type="entry name" value="AMP_BINDING"/>
    <property type="match status" value="2"/>
</dbReference>
<proteinExistence type="predicted"/>
<keyword evidence="7" id="KW-1185">Reference proteome</keyword>
<dbReference type="InterPro" id="IPR020806">
    <property type="entry name" value="PKS_PP-bd"/>
</dbReference>
<dbReference type="InterPro" id="IPR010060">
    <property type="entry name" value="NRPS_synth"/>
</dbReference>
<dbReference type="Gene3D" id="3.40.50.980">
    <property type="match status" value="2"/>
</dbReference>
<dbReference type="Gene3D" id="3.40.50.12780">
    <property type="entry name" value="N-terminal domain of ligase-like"/>
    <property type="match status" value="1"/>
</dbReference>
<dbReference type="Pfam" id="PF00550">
    <property type="entry name" value="PP-binding"/>
    <property type="match status" value="3"/>
</dbReference>
<dbReference type="InterPro" id="IPR020845">
    <property type="entry name" value="AMP-binding_CS"/>
</dbReference>
<evidence type="ECO:0000259" key="5">
    <source>
        <dbReference type="PROSITE" id="PS50075"/>
    </source>
</evidence>
<dbReference type="RefSeq" id="WP_353303883.1">
    <property type="nucleotide sequence ID" value="NZ_BAABWN010000011.1"/>
</dbReference>
<dbReference type="InterPro" id="IPR045851">
    <property type="entry name" value="AMP-bd_C_sf"/>
</dbReference>
<dbReference type="InterPro" id="IPR001242">
    <property type="entry name" value="Condensation_dom"/>
</dbReference>
<dbReference type="InterPro" id="IPR025110">
    <property type="entry name" value="AMP-bd_C"/>
</dbReference>
<evidence type="ECO:0000256" key="3">
    <source>
        <dbReference type="ARBA" id="ARBA00022553"/>
    </source>
</evidence>
<dbReference type="CDD" id="cd19531">
    <property type="entry name" value="LCL_NRPS-like"/>
    <property type="match status" value="1"/>
</dbReference>
<dbReference type="Gene3D" id="1.10.1200.10">
    <property type="entry name" value="ACP-like"/>
    <property type="match status" value="3"/>
</dbReference>
<dbReference type="InterPro" id="IPR006162">
    <property type="entry name" value="Ppantetheine_attach_site"/>
</dbReference>
<dbReference type="Gene3D" id="3.30.300.30">
    <property type="match status" value="2"/>
</dbReference>
<keyword evidence="4" id="KW-0677">Repeat</keyword>
<keyword evidence="2" id="KW-0596">Phosphopantetheine</keyword>
<dbReference type="PROSITE" id="PS00012">
    <property type="entry name" value="PHOSPHOPANTETHEINE"/>
    <property type="match status" value="2"/>
</dbReference>
<dbReference type="InterPro" id="IPR010071">
    <property type="entry name" value="AA_adenyl_dom"/>
</dbReference>
<evidence type="ECO:0000256" key="2">
    <source>
        <dbReference type="ARBA" id="ARBA00022450"/>
    </source>
</evidence>
<gene>
    <name evidence="6" type="ORF">NBRC116591_31530</name>
</gene>
<name>A0ABQ0ACG3_9GAMM</name>
<dbReference type="Pfam" id="PF13193">
    <property type="entry name" value="AMP-binding_C"/>
    <property type="match status" value="2"/>
</dbReference>
<dbReference type="CDD" id="cd05930">
    <property type="entry name" value="A_NRPS"/>
    <property type="match status" value="2"/>
</dbReference>
<evidence type="ECO:0000313" key="6">
    <source>
        <dbReference type="EMBL" id="GAA6169342.1"/>
    </source>
</evidence>
<dbReference type="InterPro" id="IPR000873">
    <property type="entry name" value="AMP-dep_synth/lig_dom"/>
</dbReference>
<organism evidence="6 7">
    <name type="scientific">Sessilibacter corallicola</name>
    <dbReference type="NCBI Taxonomy" id="2904075"/>
    <lineage>
        <taxon>Bacteria</taxon>
        <taxon>Pseudomonadati</taxon>
        <taxon>Pseudomonadota</taxon>
        <taxon>Gammaproteobacteria</taxon>
        <taxon>Cellvibrionales</taxon>
        <taxon>Cellvibrionaceae</taxon>
        <taxon>Sessilibacter</taxon>
    </lineage>
</organism>
<dbReference type="SUPFAM" id="SSF52777">
    <property type="entry name" value="CoA-dependent acyltransferases"/>
    <property type="match status" value="6"/>
</dbReference>
<protein>
    <recommendedName>
        <fullName evidence="5">Carrier domain-containing protein</fullName>
    </recommendedName>
</protein>
<sequence length="2888" mass="322638">MDLDQQKKLAIAKRLSALSNEKRAALTQRLEQEGIDIWQLPIVPVDLSGKQPPLAQLSFAQQRLWFIDQVNPGNPQYNLFFGLRFNGRLNAFALETSINTLIERHEILRTNVVDHEGVGYQRVNAFNPMALDTVDFTDVDSGDLESKLIELAKQEADKPFNLTSDLLFRFTLVKISNEEHVGFFTIHHMVFDAWSTENLMIEFSQLYQAFATEQTPSLPELPIQYKDFSVWQRQWTQSQAYAHQKAYWQQQLANPPEPLTLSIQRSKIATDSNVDTNTDNSYEDKASGCELSYALSDDLSPKLYQAAKSQGATLYMVMLAAFNVLLSRYSGEKDICVGTSIANRPRLETEPLLGYFVNTLVMRNQVDEATTFSDFLTSVNQTASNAYLNQDLPFDHLLDILDIERSDSHSALFQVLFVMNNATVGDANAQLTLPGLTVGGFQKPLDHARFDLTLRITELPNRSIRCDLEYDPTLYARDDVSALLSHYENILAQLVASPEQALSECSLLNKKDVTEHVGLGIFEHKTFSDPQTVHELFEAAVVKHADSDALVCSDTRLSYRQLNHQANQLAHYLRSQGVAADVPVALLMDRSASFVVGLLAVLKAGGCYVPLDTQWPAARLQNLIDDCGAQLLLSETAWQTTANSLSVNALILDQTSEPVLWANEPTDNPTPIATNNNLAYMIYTSGSTGKPKGVMIEHQQLINYACGVMTRFFGSEILGSEINGSELNYSFASVSTVAADLGNTSIYGALAFGGCLHLIDAERSFSPDAVASYMDEHQVDVIKIVPSHLQGLLAANEPQRLLPKTLLILGGEACPNSLIAQVRQLAPELRIVNHYGPTETTVGVLTHEIPFQTEYTGSFPVGKPLPNSQTYILDAGGHICPTGVAGELFVGGDSVARGYLGQPELTQERFIERQLHASQPAQRLYRTGDKARWLSNGDIDFLGRLDEQVKLRGYRVELGDIRTCLCEQDGVRDAVVQVIRGDVSERLVAFLVKEESVKEGASTGADTQRVQSALEEKLPPYMVPQQWLWLDSLPLTINGKLDRRELIALADAGPDSDAVEGREPRDQLEQQLVAIWSQILRRDSVSIDDNFFELGGDSILSLQVIAKAKKAGITLTPKQLFDEQTIARLSQVAVTAQSDIEQQLVEIWSGVLKRDDIDRHDNFFALGGDSILSLQVVAKARKAGLKVTPKQLFDEQTVAKLAAVVEYNESKTSKSQESVSGDVPLTPIQSWFFEADHPNKHHWNQSLAFAVKQKLDVNALEKSIETLIAQHDQLRCEFKVVDNQWQQSVREYQAGTANDYLHVENWLDDSALSHSITSHPITKAEQDKLDEKFVEIANQWQANLSLSGEPVSSDNGTENKAENKTLFAVVLFPGNDEINDRLLIIAHHLLVDGVSWRVLLEDLQLSYEAQLTQTKSSLPEKSVSFQQWAKQLHTVAKNDHSQWYKDAFNYWTQTRDSVNEQSVPVKSPTLTATLKETQEFRSQLSKEATDLLLYKAPSAYKTRINDLLLSALWLTIAKQCHTNQDDSNSALSNNVYLELEGHGREILEQELDTSRTVGWFTSRFPVLLSGPQSQSNDEHGNEFVGELIKTVKEQLRKIPAQGMSFGVLNYLSKSLSQNELSENKGSNTSFPTPVISFNYLGQLSLESDALFEPLVNLPAMTERHPDSVVNHGIDINVSVVDGVLQSHWRIAQTLVPQFEVNHLADDFTEALNAVVEHCLQPENKAYTPSDFELTHVSQTQLDTLVANIGYDNVFDIYPLTPVQQGMLFHSLLDAELTTDNDESETQVTGAAYFNQLLLDLKGPLELTCLEKAWQEVIKRHNILRSGFFSNHLSEPLQVVFNTCELPIDSHDWRGKSESEQDQLRNAYIEQDKQRGFEFSQAPLMRLALLRISDDHWQVLWSRHHLLLDGWSSARLVQEVMALYYHFENDVSGNQTPAAQHAKQLLAQTPKPFKDYIHWLRSQSLEKADAFWGDYLKGLEQPTPVPGVTQKLDETDSEQRYWTFELPSQLCSKLQSATKNYQVTLNSLVVAAWSILSARSFNNDVIFGVTSAGRSAPIADIETMLGVFINTLPVRVNVNEALSVKEFLRDIQSNQAQVREFEYTPLTQVQRLSDIGSDQPLFNNLLVFENYAVEEQDTSEQALELAVNESFEPTNYPLTLTVVPMGFDDKSTQGESKQPKLELQFAFTGVTQANVERIAESLETIIGSMISVDADTPISNVAVLNERQIQQQLVDWNNTATDYPHHLCWMDLFAEQVVKTPDVIAVACLDESLSYRELNDRSNQIAHFIKSMVPDTRDQVIALLDQRGINLLTMIVAVLKSGAAYLPLDPEHPPARLNKVVAKAGSPLVLIGDELPDFTQDADASMGTVANTQISKTKVVRYSESLSSDKNTTELTRQSTPSDLAYVIFTSGSTGEPKGAMVEHRGMLNNMYSKIPALSLSSDDAIAQTASQCFDISVWQFLTALMIGARVEIYPDSVSHDPNALFASIVKDSITILESVPSFIRMMLETSKIKEDDSKAIGDTLRWLLPTGEALPPQLAKDWLLTFPNIPLMNAYGPAECADDVAFWPIDQVPEEHCHHIPIGRPTDNNQLFILDAAQRPVPLGVEGELYVAGIGVGRGYLNDEERTTAAFIDNPFKDIIPTIPGADVNRLYRTGDLACYLEDGVIEYRGRVDYQVKIRGLRIELGEIEALLNNHDVVADAVVVADVDTNIDTNNQQRLVSYLVLSQPQESDNSQTIIENIRQTLQQQLPRYMIPAAFEVLEAMPLNANGKVDRKALPKPNWSQALTEYVAPENEIQEQLCEIWQSALNVERVGITDNFFELGGHSLMAIQLKSEIETQFEIEVTLVELFKHPTVKELAQLVSENEQQFSDDDLDWMDDLMSSMEDEQ</sequence>
<dbReference type="Gene3D" id="3.30.559.30">
    <property type="entry name" value="Nonribosomal peptide synthetase, condensation domain"/>
    <property type="match status" value="3"/>
</dbReference>
<comment type="cofactor">
    <cofactor evidence="1">
        <name>pantetheine 4'-phosphate</name>
        <dbReference type="ChEBI" id="CHEBI:47942"/>
    </cofactor>
</comment>
<dbReference type="PROSITE" id="PS50075">
    <property type="entry name" value="CARRIER"/>
    <property type="match status" value="3"/>
</dbReference>
<dbReference type="EMBL" id="BAABWN010000011">
    <property type="protein sequence ID" value="GAA6169342.1"/>
    <property type="molecule type" value="Genomic_DNA"/>
</dbReference>
<dbReference type="CDD" id="cd19543">
    <property type="entry name" value="DCL_NRPS"/>
    <property type="match status" value="1"/>
</dbReference>
<feature type="domain" description="Carrier" evidence="5">
    <location>
        <begin position="1063"/>
        <end position="1137"/>
    </location>
</feature>
<dbReference type="InterPro" id="IPR009081">
    <property type="entry name" value="PP-bd_ACP"/>
</dbReference>
<dbReference type="InterPro" id="IPR042099">
    <property type="entry name" value="ANL_N_sf"/>
</dbReference>
<evidence type="ECO:0000313" key="7">
    <source>
        <dbReference type="Proteomes" id="UP001465153"/>
    </source>
</evidence>
<evidence type="ECO:0000256" key="4">
    <source>
        <dbReference type="ARBA" id="ARBA00022737"/>
    </source>
</evidence>
<dbReference type="SUPFAM" id="SSF56801">
    <property type="entry name" value="Acetyl-CoA synthetase-like"/>
    <property type="match status" value="2"/>
</dbReference>
<comment type="caution">
    <text evidence="6">The sequence shown here is derived from an EMBL/GenBank/DDBJ whole genome shotgun (WGS) entry which is preliminary data.</text>
</comment>
<evidence type="ECO:0000256" key="1">
    <source>
        <dbReference type="ARBA" id="ARBA00001957"/>
    </source>
</evidence>
<reference evidence="6 7" key="1">
    <citation type="submission" date="2024-04" db="EMBL/GenBank/DDBJ databases">
        <title>Draft genome sequence of Sessilibacter corallicola NBRC 116591.</title>
        <authorList>
            <person name="Miyakawa T."/>
            <person name="Kusuya Y."/>
            <person name="Miura T."/>
        </authorList>
    </citation>
    <scope>NUCLEOTIDE SEQUENCE [LARGE SCALE GENOMIC DNA]</scope>
    <source>
        <strain evidence="6 7">KU-00831-HH</strain>
    </source>
</reference>
<dbReference type="PANTHER" id="PTHR45527">
    <property type="entry name" value="NONRIBOSOMAL PEPTIDE SYNTHETASE"/>
    <property type="match status" value="1"/>
</dbReference>
<dbReference type="Proteomes" id="UP001465153">
    <property type="component" value="Unassembled WGS sequence"/>
</dbReference>
<dbReference type="SMART" id="SM00823">
    <property type="entry name" value="PKS_PP"/>
    <property type="match status" value="3"/>
</dbReference>
<dbReference type="SUPFAM" id="SSF47336">
    <property type="entry name" value="ACP-like"/>
    <property type="match status" value="3"/>
</dbReference>
<feature type="domain" description="Carrier" evidence="5">
    <location>
        <begin position="1135"/>
        <end position="1209"/>
    </location>
</feature>
<accession>A0ABQ0ACG3</accession>
<dbReference type="NCBIfam" id="NF003417">
    <property type="entry name" value="PRK04813.1"/>
    <property type="match status" value="2"/>
</dbReference>
<dbReference type="NCBIfam" id="TIGR01733">
    <property type="entry name" value="AA-adenyl-dom"/>
    <property type="match status" value="2"/>
</dbReference>
<dbReference type="PANTHER" id="PTHR45527:SF1">
    <property type="entry name" value="FATTY ACID SYNTHASE"/>
    <property type="match status" value="1"/>
</dbReference>
<dbReference type="Gene3D" id="2.30.38.10">
    <property type="entry name" value="Luciferase, Domain 3"/>
    <property type="match status" value="1"/>
</dbReference>
<dbReference type="NCBIfam" id="TIGR01720">
    <property type="entry name" value="NRPS-para261"/>
    <property type="match status" value="1"/>
</dbReference>
<dbReference type="Pfam" id="PF00668">
    <property type="entry name" value="Condensation"/>
    <property type="match status" value="4"/>
</dbReference>